<dbReference type="AlphaFoldDB" id="A0AAD7Z3X4"/>
<feature type="coiled-coil region" evidence="1">
    <location>
        <begin position="526"/>
        <end position="560"/>
    </location>
</feature>
<proteinExistence type="predicted"/>
<evidence type="ECO:0000256" key="1">
    <source>
        <dbReference type="SAM" id="Coils"/>
    </source>
</evidence>
<keyword evidence="5" id="KW-1185">Reference proteome</keyword>
<organism evidence="4 5">
    <name type="scientific">Diploptera punctata</name>
    <name type="common">Pacific beetle cockroach</name>
    <dbReference type="NCBI Taxonomy" id="6984"/>
    <lineage>
        <taxon>Eukaryota</taxon>
        <taxon>Metazoa</taxon>
        <taxon>Ecdysozoa</taxon>
        <taxon>Arthropoda</taxon>
        <taxon>Hexapoda</taxon>
        <taxon>Insecta</taxon>
        <taxon>Pterygota</taxon>
        <taxon>Neoptera</taxon>
        <taxon>Polyneoptera</taxon>
        <taxon>Dictyoptera</taxon>
        <taxon>Blattodea</taxon>
        <taxon>Blaberoidea</taxon>
        <taxon>Blaberidae</taxon>
        <taxon>Diplopterinae</taxon>
        <taxon>Diploptera</taxon>
    </lineage>
</organism>
<dbReference type="EMBL" id="JASPKZ010010696">
    <property type="protein sequence ID" value="KAJ9573516.1"/>
    <property type="molecule type" value="Genomic_DNA"/>
</dbReference>
<accession>A0AAD7Z3X4</accession>
<evidence type="ECO:0000256" key="2">
    <source>
        <dbReference type="SAM" id="MobiDB-lite"/>
    </source>
</evidence>
<dbReference type="InterPro" id="IPR027831">
    <property type="entry name" value="DUF4485"/>
</dbReference>
<feature type="region of interest" description="Disordered" evidence="2">
    <location>
        <begin position="86"/>
        <end position="107"/>
    </location>
</feature>
<evidence type="ECO:0000313" key="5">
    <source>
        <dbReference type="Proteomes" id="UP001233999"/>
    </source>
</evidence>
<feature type="domain" description="DUF4485" evidence="3">
    <location>
        <begin position="24"/>
        <end position="104"/>
    </location>
</feature>
<sequence length="567" mass="65007">MEKGKCNPESNNTTTLKPVFEDKLDEDFITILSTVRNNICNLNSEADRNLAQLWVDKLSGEAYDGVELKRSRNIYLTRLASQIPDPDSRLNAPFDEPPPDGKLTSPDITFKLQSPEEKRPEWLRELIQEDQLTSDISHTSEDGRTYLATHTMKDGIGAFGYLAVTVANDGPLWVGAGEDASSSASKTSTKRKRPVICRDPASPQALLSRISEERNPWANVAGQLKKITNRKVIENIQQMLEKRHSPEGRDGLLHYYDILLENITKEMDTCGCGKTVHNAHVQHLMDKLERDLEEAGENVCECEMPPAEKRMYMLELLHKRTEDRLKAVKERERALDQMERTLESLDDEEESEDDLNEDALWLNTVEQGPSEQNVKRLLNVYPPELVERFAELLAIWRHEMVRRCRNRHENIVATMEKELKVEANLGVEKYKEARDTWMRAAKALQEVQAAQQKAKESAELESLMERQSSAKHARGRTKLINEIQGEFSEAQQRFDDERGKGEKLREQIIHETQRIENATELSEAAIDQLQADGEALRTEIMQLDNELEDQETRMADLDQLIENNCYE</sequence>
<evidence type="ECO:0000313" key="4">
    <source>
        <dbReference type="EMBL" id="KAJ9573516.1"/>
    </source>
</evidence>
<evidence type="ECO:0000259" key="3">
    <source>
        <dbReference type="Pfam" id="PF14846"/>
    </source>
</evidence>
<gene>
    <name evidence="4" type="ORF">L9F63_009080</name>
</gene>
<dbReference type="Pfam" id="PF14846">
    <property type="entry name" value="DUF4485"/>
    <property type="match status" value="1"/>
</dbReference>
<feature type="coiled-coil region" evidence="1">
    <location>
        <begin position="328"/>
        <end position="358"/>
    </location>
</feature>
<reference evidence="4" key="1">
    <citation type="journal article" date="2023" name="IScience">
        <title>Live-bearing cockroach genome reveals convergent evolutionary mechanisms linked to viviparity in insects and beyond.</title>
        <authorList>
            <person name="Fouks B."/>
            <person name="Harrison M.C."/>
            <person name="Mikhailova A.A."/>
            <person name="Marchal E."/>
            <person name="English S."/>
            <person name="Carruthers M."/>
            <person name="Jennings E.C."/>
            <person name="Chiamaka E.L."/>
            <person name="Frigard R.A."/>
            <person name="Pippel M."/>
            <person name="Attardo G.M."/>
            <person name="Benoit J.B."/>
            <person name="Bornberg-Bauer E."/>
            <person name="Tobe S.S."/>
        </authorList>
    </citation>
    <scope>NUCLEOTIDE SEQUENCE</scope>
    <source>
        <strain evidence="4">Stay&amp;Tobe</strain>
    </source>
</reference>
<comment type="caution">
    <text evidence="4">The sequence shown here is derived from an EMBL/GenBank/DDBJ whole genome shotgun (WGS) entry which is preliminary data.</text>
</comment>
<protein>
    <recommendedName>
        <fullName evidence="3">DUF4485 domain-containing protein</fullName>
    </recommendedName>
</protein>
<name>A0AAD7Z3X4_DIPPU</name>
<dbReference type="Proteomes" id="UP001233999">
    <property type="component" value="Unassembled WGS sequence"/>
</dbReference>
<keyword evidence="1" id="KW-0175">Coiled coil</keyword>
<reference evidence="4" key="2">
    <citation type="submission" date="2023-05" db="EMBL/GenBank/DDBJ databases">
        <authorList>
            <person name="Fouks B."/>
        </authorList>
    </citation>
    <scope>NUCLEOTIDE SEQUENCE</scope>
    <source>
        <strain evidence="4">Stay&amp;Tobe</strain>
        <tissue evidence="4">Testes</tissue>
    </source>
</reference>